<dbReference type="OrthoDB" id="8292392at2759"/>
<protein>
    <submittedName>
        <fullName evidence="2">Uncharacterized protein</fullName>
    </submittedName>
</protein>
<gene>
    <name evidence="2" type="ORF">AFUS01_LOCUS42604</name>
</gene>
<keyword evidence="3" id="KW-1185">Reference proteome</keyword>
<dbReference type="AlphaFoldDB" id="A0A8J2PQU7"/>
<dbReference type="EMBL" id="CAJVCH010567782">
    <property type="protein sequence ID" value="CAG7832950.1"/>
    <property type="molecule type" value="Genomic_DNA"/>
</dbReference>
<feature type="chain" id="PRO_5035231534" evidence="1">
    <location>
        <begin position="29"/>
        <end position="497"/>
    </location>
</feature>
<evidence type="ECO:0000256" key="1">
    <source>
        <dbReference type="SAM" id="SignalP"/>
    </source>
</evidence>
<name>A0A8J2PQU7_9HEXA</name>
<organism evidence="2 3">
    <name type="scientific">Allacma fusca</name>
    <dbReference type="NCBI Taxonomy" id="39272"/>
    <lineage>
        <taxon>Eukaryota</taxon>
        <taxon>Metazoa</taxon>
        <taxon>Ecdysozoa</taxon>
        <taxon>Arthropoda</taxon>
        <taxon>Hexapoda</taxon>
        <taxon>Collembola</taxon>
        <taxon>Symphypleona</taxon>
        <taxon>Sminthuridae</taxon>
        <taxon>Allacma</taxon>
    </lineage>
</organism>
<dbReference type="Proteomes" id="UP000708208">
    <property type="component" value="Unassembled WGS sequence"/>
</dbReference>
<comment type="caution">
    <text evidence="2">The sequence shown here is derived from an EMBL/GenBank/DDBJ whole genome shotgun (WGS) entry which is preliminary data.</text>
</comment>
<reference evidence="2" key="1">
    <citation type="submission" date="2021-06" db="EMBL/GenBank/DDBJ databases">
        <authorList>
            <person name="Hodson N. C."/>
            <person name="Mongue J. A."/>
            <person name="Jaron S. K."/>
        </authorList>
    </citation>
    <scope>NUCLEOTIDE SEQUENCE</scope>
</reference>
<proteinExistence type="predicted"/>
<accession>A0A8J2PQU7</accession>
<evidence type="ECO:0000313" key="3">
    <source>
        <dbReference type="Proteomes" id="UP000708208"/>
    </source>
</evidence>
<evidence type="ECO:0000313" key="2">
    <source>
        <dbReference type="EMBL" id="CAG7832950.1"/>
    </source>
</evidence>
<keyword evidence="1" id="KW-0732">Signal</keyword>
<sequence>MRLKIFNAFVKIAICLTIFLFPCKSTESVINVDICREETQNNESKTFCQCEEQVINCDFSSLESDKDRVVILNGWNDNANTNIRRFCLCGGPQNLVLVMSPNIFIGLRQLHRVDFFNIPGIIHLRNAFSSYFSGDFYASKVRINTIHPLQFGAADPFTIEDVSELKCCSEISVPQKFNHPTFYMEDSKIGKLSANGIHDSHLWKTFIWKNVSMNIDRYGVNLKNPGMNVSITGCTFNHTNETAITFKDADNIFLAKNSFTNQSTFYPLVLKSTRTASTVFMLENYFNDKIIIDIDARKVLALFNHFDTWDNYTFAHLNHTKHKDRFYVMALNSIRNASKFQEYSIPNGSSQEFRHFYANILGSCTCEGTKVKLPAILKDTRCDYTDSENNTCNPTIESASNKCVGNERKMGCSSEDKVLSQVSMDYLKMIKGLLRVHNKMLNSPFIENMLLLSPDPYEIFEEDEEDAEIRRNNSEPNLKSIYPLITALYMFCFICSY</sequence>
<feature type="signal peptide" evidence="1">
    <location>
        <begin position="1"/>
        <end position="28"/>
    </location>
</feature>